<name>A0AAX2GYB7_9FLAO</name>
<protein>
    <submittedName>
        <fullName evidence="1">Uncharacterized protein</fullName>
    </submittedName>
</protein>
<dbReference type="Proteomes" id="UP000215539">
    <property type="component" value="Chromosome 1"/>
</dbReference>
<gene>
    <name evidence="1" type="ORF">SAMEA44541418_00531</name>
</gene>
<proteinExistence type="predicted"/>
<dbReference type="EMBL" id="LT906449">
    <property type="protein sequence ID" value="SNV05049.1"/>
    <property type="molecule type" value="Genomic_DNA"/>
</dbReference>
<accession>A0AAX2GYB7</accession>
<sequence>MTIEQYTEELQQIQSYLEIEVSDNPEEYAERIRTLAVYMARSGQMLADAKRLYNEKMHSEMIQLIRQLTKEHGVSMGVQNALAKACASEEQYLVDWCERVNRSCTHQIEAMRSLLSMEKEQLRIAKTGY</sequence>
<organism evidence="1 2">
    <name type="scientific">Capnocytophaga haemolytica</name>
    <dbReference type="NCBI Taxonomy" id="45243"/>
    <lineage>
        <taxon>Bacteria</taxon>
        <taxon>Pseudomonadati</taxon>
        <taxon>Bacteroidota</taxon>
        <taxon>Flavobacteriia</taxon>
        <taxon>Flavobacteriales</taxon>
        <taxon>Flavobacteriaceae</taxon>
        <taxon>Capnocytophaga</taxon>
    </lineage>
</organism>
<dbReference type="RefSeq" id="WP_074860707.1">
    <property type="nucleotide sequence ID" value="NZ_CP014227.1"/>
</dbReference>
<evidence type="ECO:0000313" key="2">
    <source>
        <dbReference type="Proteomes" id="UP000215539"/>
    </source>
</evidence>
<reference evidence="1 2" key="1">
    <citation type="submission" date="2017-06" db="EMBL/GenBank/DDBJ databases">
        <authorList>
            <consortium name="Pathogen Informatics"/>
        </authorList>
    </citation>
    <scope>NUCLEOTIDE SEQUENCE [LARGE SCALE GENOMIC DNA]</scope>
    <source>
        <strain evidence="1 2">NCTC12947</strain>
    </source>
</reference>
<evidence type="ECO:0000313" key="1">
    <source>
        <dbReference type="EMBL" id="SNV05049.1"/>
    </source>
</evidence>
<dbReference type="AlphaFoldDB" id="A0AAX2GYB7"/>